<dbReference type="EMBL" id="SSTE01008633">
    <property type="protein sequence ID" value="KAA0055018.1"/>
    <property type="molecule type" value="Genomic_DNA"/>
</dbReference>
<organism evidence="1 2">
    <name type="scientific">Cucumis melo var. makuwa</name>
    <name type="common">Oriental melon</name>
    <dbReference type="NCBI Taxonomy" id="1194695"/>
    <lineage>
        <taxon>Eukaryota</taxon>
        <taxon>Viridiplantae</taxon>
        <taxon>Streptophyta</taxon>
        <taxon>Embryophyta</taxon>
        <taxon>Tracheophyta</taxon>
        <taxon>Spermatophyta</taxon>
        <taxon>Magnoliopsida</taxon>
        <taxon>eudicotyledons</taxon>
        <taxon>Gunneridae</taxon>
        <taxon>Pentapetalae</taxon>
        <taxon>rosids</taxon>
        <taxon>fabids</taxon>
        <taxon>Cucurbitales</taxon>
        <taxon>Cucurbitaceae</taxon>
        <taxon>Benincaseae</taxon>
        <taxon>Cucumis</taxon>
    </lineage>
</organism>
<protein>
    <submittedName>
        <fullName evidence="1">Gag-pro-like protein</fullName>
    </submittedName>
</protein>
<dbReference type="Proteomes" id="UP000321393">
    <property type="component" value="Unassembled WGS sequence"/>
</dbReference>
<reference evidence="1 2" key="1">
    <citation type="submission" date="2019-08" db="EMBL/GenBank/DDBJ databases">
        <title>Draft genome sequences of two oriental melons (Cucumis melo L. var makuwa).</title>
        <authorList>
            <person name="Kwon S.-Y."/>
        </authorList>
    </citation>
    <scope>NUCLEOTIDE SEQUENCE [LARGE SCALE GENOMIC DNA]</scope>
    <source>
        <strain evidence="2">cv. SW 3</strain>
        <tissue evidence="1">Leaf</tissue>
    </source>
</reference>
<proteinExistence type="predicted"/>
<sequence>MEECCKDFITVEVDLNQVLEDMPVYPPDFTPQRSSSPCMADRTYSVSFLEQNPNSTLQQVAHVSDPISIPIAESDKKVSEEQGSRRRLEFLEEKLHAIEGANTYRSIDATQLCLYQMW</sequence>
<evidence type="ECO:0000313" key="2">
    <source>
        <dbReference type="Proteomes" id="UP000321393"/>
    </source>
</evidence>
<evidence type="ECO:0000313" key="1">
    <source>
        <dbReference type="EMBL" id="KAA0055018.1"/>
    </source>
</evidence>
<accession>A0A5A7UJ46</accession>
<comment type="caution">
    <text evidence="1">The sequence shown here is derived from an EMBL/GenBank/DDBJ whole genome shotgun (WGS) entry which is preliminary data.</text>
</comment>
<name>A0A5A7UJ46_CUCMM</name>
<dbReference type="AlphaFoldDB" id="A0A5A7UJ46"/>
<gene>
    <name evidence="1" type="ORF">E6C27_scaffold43052G001730</name>
</gene>